<name>A0A3B5AP16_9TELE</name>
<accession>A0A3B5AP16</accession>
<protein>
    <submittedName>
        <fullName evidence="3">Uncharacterized protein</fullName>
    </submittedName>
</protein>
<feature type="signal peptide" evidence="2">
    <location>
        <begin position="1"/>
        <end position="23"/>
    </location>
</feature>
<dbReference type="AlphaFoldDB" id="A0A3B5AP16"/>
<organism evidence="3">
    <name type="scientific">Stegastes partitus</name>
    <name type="common">bicolor damselfish</name>
    <dbReference type="NCBI Taxonomy" id="144197"/>
    <lineage>
        <taxon>Eukaryota</taxon>
        <taxon>Metazoa</taxon>
        <taxon>Chordata</taxon>
        <taxon>Craniata</taxon>
        <taxon>Vertebrata</taxon>
        <taxon>Euteleostomi</taxon>
        <taxon>Actinopterygii</taxon>
        <taxon>Neopterygii</taxon>
        <taxon>Teleostei</taxon>
        <taxon>Neoteleostei</taxon>
        <taxon>Acanthomorphata</taxon>
        <taxon>Ovalentaria</taxon>
        <taxon>Pomacentridae</taxon>
        <taxon>Stegastes</taxon>
    </lineage>
</organism>
<evidence type="ECO:0000256" key="2">
    <source>
        <dbReference type="SAM" id="SignalP"/>
    </source>
</evidence>
<dbReference type="GeneTree" id="ENSGT00940000163390"/>
<proteinExistence type="predicted"/>
<feature type="region of interest" description="Disordered" evidence="1">
    <location>
        <begin position="79"/>
        <end position="98"/>
    </location>
</feature>
<reference evidence="3" key="1">
    <citation type="submission" date="2023-09" db="UniProtKB">
        <authorList>
            <consortium name="Ensembl"/>
        </authorList>
    </citation>
    <scope>IDENTIFICATION</scope>
</reference>
<feature type="chain" id="PRO_5036486189" evidence="2">
    <location>
        <begin position="24"/>
        <end position="98"/>
    </location>
</feature>
<evidence type="ECO:0000313" key="3">
    <source>
        <dbReference type="Ensembl" id="ENSSPAP00000022630.1"/>
    </source>
</evidence>
<sequence length="98" mass="10991">SASSLLYNTLSLILCLSSHFWTAFYLPGLVPVSFCEDGKGGEDCQTVIQWFVDRLVSVESVLPYEFDVFDFCKDAKEMRPSESLGQAKKKERSGANEK</sequence>
<evidence type="ECO:0000256" key="1">
    <source>
        <dbReference type="SAM" id="MobiDB-lite"/>
    </source>
</evidence>
<dbReference type="STRING" id="144197.ENSSPAP00000022630"/>
<dbReference type="Ensembl" id="ENSSPAT00000022996.1">
    <property type="protein sequence ID" value="ENSSPAP00000022630.1"/>
    <property type="gene ID" value="ENSSPAG00000017094.1"/>
</dbReference>
<keyword evidence="2" id="KW-0732">Signal</keyword>